<dbReference type="OrthoDB" id="1436156at2759"/>
<keyword evidence="2" id="KW-1185">Reference proteome</keyword>
<evidence type="ECO:0000313" key="1">
    <source>
        <dbReference type="EMBL" id="KAH1081293.1"/>
    </source>
</evidence>
<proteinExistence type="predicted"/>
<evidence type="ECO:0000313" key="2">
    <source>
        <dbReference type="Proteomes" id="UP000828251"/>
    </source>
</evidence>
<comment type="caution">
    <text evidence="1">The sequence shown here is derived from an EMBL/GenBank/DDBJ whole genome shotgun (WGS) entry which is preliminary data.</text>
</comment>
<name>A0A9D4A0Z1_9ROSI</name>
<accession>A0A9D4A0Z1</accession>
<dbReference type="Proteomes" id="UP000828251">
    <property type="component" value="Unassembled WGS sequence"/>
</dbReference>
<dbReference type="AlphaFoldDB" id="A0A9D4A0Z1"/>
<gene>
    <name evidence="1" type="ORF">J1N35_021054</name>
</gene>
<protein>
    <submittedName>
        <fullName evidence="1">Uncharacterized protein</fullName>
    </submittedName>
</protein>
<reference evidence="1 2" key="1">
    <citation type="journal article" date="2021" name="Plant Biotechnol. J.">
        <title>Multi-omics assisted identification of the key and species-specific regulatory components of drought-tolerant mechanisms in Gossypium stocksii.</title>
        <authorList>
            <person name="Yu D."/>
            <person name="Ke L."/>
            <person name="Zhang D."/>
            <person name="Wu Y."/>
            <person name="Sun Y."/>
            <person name="Mei J."/>
            <person name="Sun J."/>
            <person name="Sun Y."/>
        </authorList>
    </citation>
    <scope>NUCLEOTIDE SEQUENCE [LARGE SCALE GENOMIC DNA]</scope>
    <source>
        <strain evidence="2">cv. E1</strain>
        <tissue evidence="1">Leaf</tissue>
    </source>
</reference>
<sequence>MEEEDLSTLHRHIHLSPFRCWKAQVPASSTYNPSRTKATALTSSLRYLHALLEQTLTGRRESTEVVSTHDAYCLWSMANAHTIDLAYFIALAIQHQTERHRRGIISVGPYITRLARYFGLLNTIAQISSYTLIDQMSP</sequence>
<dbReference type="EMBL" id="JAIQCV010000007">
    <property type="protein sequence ID" value="KAH1081293.1"/>
    <property type="molecule type" value="Genomic_DNA"/>
</dbReference>
<organism evidence="1 2">
    <name type="scientific">Gossypium stocksii</name>
    <dbReference type="NCBI Taxonomy" id="47602"/>
    <lineage>
        <taxon>Eukaryota</taxon>
        <taxon>Viridiplantae</taxon>
        <taxon>Streptophyta</taxon>
        <taxon>Embryophyta</taxon>
        <taxon>Tracheophyta</taxon>
        <taxon>Spermatophyta</taxon>
        <taxon>Magnoliopsida</taxon>
        <taxon>eudicotyledons</taxon>
        <taxon>Gunneridae</taxon>
        <taxon>Pentapetalae</taxon>
        <taxon>rosids</taxon>
        <taxon>malvids</taxon>
        <taxon>Malvales</taxon>
        <taxon>Malvaceae</taxon>
        <taxon>Malvoideae</taxon>
        <taxon>Gossypium</taxon>
    </lineage>
</organism>